<feature type="non-terminal residue" evidence="1">
    <location>
        <position position="1"/>
    </location>
</feature>
<accession>A0ABX5NHW3</accession>
<organism evidence="1 2">
    <name type="scientific">Serratia marcescens</name>
    <dbReference type="NCBI Taxonomy" id="615"/>
    <lineage>
        <taxon>Bacteria</taxon>
        <taxon>Pseudomonadati</taxon>
        <taxon>Pseudomonadota</taxon>
        <taxon>Gammaproteobacteria</taxon>
        <taxon>Enterobacterales</taxon>
        <taxon>Yersiniaceae</taxon>
        <taxon>Serratia</taxon>
    </lineage>
</organism>
<reference evidence="1" key="2">
    <citation type="submission" date="2018-06" db="EMBL/GenBank/DDBJ databases">
        <authorList>
            <person name="Martins R.C."/>
            <person name="Perdigao-Neto L.V."/>
            <person name="Costa S.F."/>
            <person name="Levin A.S.S."/>
        </authorList>
    </citation>
    <scope>NUCLEOTIDE SEQUENCE</scope>
    <source>
        <strain evidence="1">1283</strain>
    </source>
</reference>
<name>A0ABX5NHW3_SERMA</name>
<dbReference type="InterPro" id="IPR007709">
    <property type="entry name" value="N-FG_amidohydro"/>
</dbReference>
<proteinExistence type="predicted"/>
<sequence length="118" mass="13182">HSIASVIPRLFDGQLPDLNLGTNGGESCARALSDRLVACCEQQQQYTHVLNGRFKGGYITRAYGQPQQQQHAIQLELAQMNYMSEQYPYAFEPQRAASLQRLLKQMIEGLLDGAAKLN</sequence>
<evidence type="ECO:0000313" key="1">
    <source>
        <dbReference type="EMBL" id="PYA73711.1"/>
    </source>
</evidence>
<gene>
    <name evidence="1" type="ORF">DMW51_03390</name>
</gene>
<dbReference type="Gene3D" id="3.40.630.40">
    <property type="entry name" value="Zn-dependent exopeptidases"/>
    <property type="match status" value="1"/>
</dbReference>
<dbReference type="RefSeq" id="WP_181423651.1">
    <property type="nucleotide sequence ID" value="NZ_QJQB01000064.1"/>
</dbReference>
<keyword evidence="2" id="KW-1185">Reference proteome</keyword>
<evidence type="ECO:0000313" key="2">
    <source>
        <dbReference type="Proteomes" id="UP000247823"/>
    </source>
</evidence>
<dbReference type="Proteomes" id="UP000247823">
    <property type="component" value="Unassembled WGS sequence"/>
</dbReference>
<protein>
    <submittedName>
        <fullName evidence="1">N-formylglutamate deformylase</fullName>
    </submittedName>
</protein>
<comment type="caution">
    <text evidence="1">The sequence shown here is derived from an EMBL/GenBank/DDBJ whole genome shotgun (WGS) entry which is preliminary data.</text>
</comment>
<dbReference type="Pfam" id="PF05013">
    <property type="entry name" value="FGase"/>
    <property type="match status" value="1"/>
</dbReference>
<dbReference type="EMBL" id="QJQB01000064">
    <property type="protein sequence ID" value="PYA73711.1"/>
    <property type="molecule type" value="Genomic_DNA"/>
</dbReference>
<reference evidence="1" key="1">
    <citation type="submission" date="2018-06" db="EMBL/GenBank/DDBJ databases">
        <title>Serratia marcescens genome sequencing and assembly.</title>
        <authorList>
            <person name="Martins R.C.R."/>
            <person name="Perdigao-Neto L.V."/>
            <person name="Costa S.F."/>
            <person name="Levin A.S.S."/>
        </authorList>
    </citation>
    <scope>NUCLEOTIDE SEQUENCE</scope>
    <source>
        <strain evidence="1">1283</strain>
    </source>
</reference>
<dbReference type="SUPFAM" id="SSF53187">
    <property type="entry name" value="Zn-dependent exopeptidases"/>
    <property type="match status" value="1"/>
</dbReference>